<evidence type="ECO:0000313" key="2">
    <source>
        <dbReference type="Proteomes" id="UP000240760"/>
    </source>
</evidence>
<evidence type="ECO:0000313" key="1">
    <source>
        <dbReference type="EMBL" id="PTB74404.1"/>
    </source>
</evidence>
<protein>
    <submittedName>
        <fullName evidence="1">Uncharacterized protein</fullName>
    </submittedName>
</protein>
<sequence>MPPTAKEANTGCQWFCSNDFHRRSNADRLQPCITTFSFPSLVPARSAEMHGTSRSYLLLRAAVVHARTATPPLFPQHPGIASRAAAARDLPEGRGARAAKSLRSWEADMGDGDRAFCPHLLLRSSREAVSGP</sequence>
<dbReference type="EMBL" id="KZ679136">
    <property type="protein sequence ID" value="PTB74404.1"/>
    <property type="molecule type" value="Genomic_DNA"/>
</dbReference>
<dbReference type="Proteomes" id="UP000240760">
    <property type="component" value="Unassembled WGS sequence"/>
</dbReference>
<proteinExistence type="predicted"/>
<reference evidence="1 2" key="1">
    <citation type="submission" date="2016-07" db="EMBL/GenBank/DDBJ databases">
        <title>Multiple horizontal gene transfer events from other fungi enriched the ability of initially mycotrophic Trichoderma (Ascomycota) to feed on dead plant biomass.</title>
        <authorList>
            <consortium name="DOE Joint Genome Institute"/>
            <person name="Aerts A."/>
            <person name="Atanasova L."/>
            <person name="Chenthamara K."/>
            <person name="Zhang J."/>
            <person name="Grujic M."/>
            <person name="Henrissat B."/>
            <person name="Kuo A."/>
            <person name="Salamov A."/>
            <person name="Lipzen A."/>
            <person name="Labutti K."/>
            <person name="Barry K."/>
            <person name="Miao Y."/>
            <person name="Rahimi M.J."/>
            <person name="Shen Q."/>
            <person name="Grigoriev I.V."/>
            <person name="Kubicek C.P."/>
            <person name="Druzhinina I.S."/>
        </authorList>
    </citation>
    <scope>NUCLEOTIDE SEQUENCE [LARGE SCALE GENOMIC DNA]</scope>
    <source>
        <strain evidence="1 2">ATCC 18648</strain>
    </source>
</reference>
<dbReference type="AlphaFoldDB" id="A0A2T4BYR7"/>
<name>A0A2T4BYR7_TRILO</name>
<gene>
    <name evidence="1" type="ORF">M440DRAFT_115953</name>
</gene>
<keyword evidence="2" id="KW-1185">Reference proteome</keyword>
<accession>A0A2T4BYR7</accession>
<organism evidence="1 2">
    <name type="scientific">Trichoderma longibrachiatum ATCC 18648</name>
    <dbReference type="NCBI Taxonomy" id="983965"/>
    <lineage>
        <taxon>Eukaryota</taxon>
        <taxon>Fungi</taxon>
        <taxon>Dikarya</taxon>
        <taxon>Ascomycota</taxon>
        <taxon>Pezizomycotina</taxon>
        <taxon>Sordariomycetes</taxon>
        <taxon>Hypocreomycetidae</taxon>
        <taxon>Hypocreales</taxon>
        <taxon>Hypocreaceae</taxon>
        <taxon>Trichoderma</taxon>
    </lineage>
</organism>